<comment type="caution">
    <text evidence="1">The sequence shown here is derived from an EMBL/GenBank/DDBJ whole genome shotgun (WGS) entry which is preliminary data.</text>
</comment>
<protein>
    <submittedName>
        <fullName evidence="1">Uncharacterized protein</fullName>
    </submittedName>
</protein>
<name>A0A5B7DYN5_PORTR</name>
<reference evidence="1 2" key="1">
    <citation type="submission" date="2019-05" db="EMBL/GenBank/DDBJ databases">
        <title>Another draft genome of Portunus trituberculatus and its Hox gene families provides insights of decapod evolution.</title>
        <authorList>
            <person name="Jeong J.-H."/>
            <person name="Song I."/>
            <person name="Kim S."/>
            <person name="Choi T."/>
            <person name="Kim D."/>
            <person name="Ryu S."/>
            <person name="Kim W."/>
        </authorList>
    </citation>
    <scope>NUCLEOTIDE SEQUENCE [LARGE SCALE GENOMIC DNA]</scope>
    <source>
        <tissue evidence="1">Muscle</tissue>
    </source>
</reference>
<dbReference type="EMBL" id="VSRR010001656">
    <property type="protein sequence ID" value="MPC26822.1"/>
    <property type="molecule type" value="Genomic_DNA"/>
</dbReference>
<evidence type="ECO:0000313" key="2">
    <source>
        <dbReference type="Proteomes" id="UP000324222"/>
    </source>
</evidence>
<dbReference type="AlphaFoldDB" id="A0A5B7DYN5"/>
<sequence length="66" mass="7020">MLNTGHTEPLSLICPRNDCLVPLCFPGGGPVVSQHFAHDCFETLASCSPPSTVDLPYLSSLFSQNG</sequence>
<organism evidence="1 2">
    <name type="scientific">Portunus trituberculatus</name>
    <name type="common">Swimming crab</name>
    <name type="synonym">Neptunus trituberculatus</name>
    <dbReference type="NCBI Taxonomy" id="210409"/>
    <lineage>
        <taxon>Eukaryota</taxon>
        <taxon>Metazoa</taxon>
        <taxon>Ecdysozoa</taxon>
        <taxon>Arthropoda</taxon>
        <taxon>Crustacea</taxon>
        <taxon>Multicrustacea</taxon>
        <taxon>Malacostraca</taxon>
        <taxon>Eumalacostraca</taxon>
        <taxon>Eucarida</taxon>
        <taxon>Decapoda</taxon>
        <taxon>Pleocyemata</taxon>
        <taxon>Brachyura</taxon>
        <taxon>Eubrachyura</taxon>
        <taxon>Portunoidea</taxon>
        <taxon>Portunidae</taxon>
        <taxon>Portuninae</taxon>
        <taxon>Portunus</taxon>
    </lineage>
</organism>
<evidence type="ECO:0000313" key="1">
    <source>
        <dbReference type="EMBL" id="MPC26822.1"/>
    </source>
</evidence>
<gene>
    <name evidence="1" type="ORF">E2C01_019971</name>
</gene>
<proteinExistence type="predicted"/>
<accession>A0A5B7DYN5</accession>
<dbReference type="Proteomes" id="UP000324222">
    <property type="component" value="Unassembled WGS sequence"/>
</dbReference>
<keyword evidence="2" id="KW-1185">Reference proteome</keyword>